<evidence type="ECO:0000313" key="3">
    <source>
        <dbReference type="Proteomes" id="UP000484164"/>
    </source>
</evidence>
<name>A0A6L3ZH10_9FLAO</name>
<dbReference type="OrthoDB" id="1447634at2"/>
<protein>
    <submittedName>
        <fullName evidence="2">Uncharacterized protein</fullName>
    </submittedName>
</protein>
<dbReference type="AlphaFoldDB" id="A0A6L3ZH10"/>
<reference evidence="2 3" key="1">
    <citation type="submission" date="2019-10" db="EMBL/GenBank/DDBJ databases">
        <title>Genome sequence of Phaeocystidibacter marisrubri JCM30614 (type strain).</title>
        <authorList>
            <person name="Bowman J.P."/>
        </authorList>
    </citation>
    <scope>NUCLEOTIDE SEQUENCE [LARGE SCALE GENOMIC DNA]</scope>
    <source>
        <strain evidence="2 3">JCM 30614</strain>
    </source>
</reference>
<feature type="transmembrane region" description="Helical" evidence="1">
    <location>
        <begin position="30"/>
        <end position="49"/>
    </location>
</feature>
<keyword evidence="1" id="KW-0812">Transmembrane</keyword>
<organism evidence="2 3">
    <name type="scientific">Phaeocystidibacter marisrubri</name>
    <dbReference type="NCBI Taxonomy" id="1577780"/>
    <lineage>
        <taxon>Bacteria</taxon>
        <taxon>Pseudomonadati</taxon>
        <taxon>Bacteroidota</taxon>
        <taxon>Flavobacteriia</taxon>
        <taxon>Flavobacteriales</taxon>
        <taxon>Phaeocystidibacteraceae</taxon>
        <taxon>Phaeocystidibacter</taxon>
    </lineage>
</organism>
<evidence type="ECO:0000313" key="2">
    <source>
        <dbReference type="EMBL" id="KAB2817302.1"/>
    </source>
</evidence>
<evidence type="ECO:0000256" key="1">
    <source>
        <dbReference type="SAM" id="Phobius"/>
    </source>
</evidence>
<feature type="transmembrane region" description="Helical" evidence="1">
    <location>
        <begin position="61"/>
        <end position="85"/>
    </location>
</feature>
<keyword evidence="3" id="KW-1185">Reference proteome</keyword>
<dbReference type="Proteomes" id="UP000484164">
    <property type="component" value="Unassembled WGS sequence"/>
</dbReference>
<dbReference type="RefSeq" id="WP_151691873.1">
    <property type="nucleotide sequence ID" value="NZ_BMGX01000002.1"/>
</dbReference>
<keyword evidence="1" id="KW-0472">Membrane</keyword>
<dbReference type="Pfam" id="PF19589">
    <property type="entry name" value="DUF6095"/>
    <property type="match status" value="1"/>
</dbReference>
<sequence length="91" mass="10390">MLAFFYAALFLDNSDICKMATDKNKLMKGINIMAIAFPFYFFGPAFYYWKGAPELQQGNWWWAGVAIVLMFVAVGLTIRALSIILDAFFDK</sequence>
<gene>
    <name evidence="2" type="ORF">F8C82_02610</name>
</gene>
<dbReference type="EMBL" id="WBVQ01000001">
    <property type="protein sequence ID" value="KAB2817302.1"/>
    <property type="molecule type" value="Genomic_DNA"/>
</dbReference>
<proteinExistence type="predicted"/>
<keyword evidence="1" id="KW-1133">Transmembrane helix</keyword>
<comment type="caution">
    <text evidence="2">The sequence shown here is derived from an EMBL/GenBank/DDBJ whole genome shotgun (WGS) entry which is preliminary data.</text>
</comment>
<accession>A0A6L3ZH10</accession>
<dbReference type="InterPro" id="IPR046077">
    <property type="entry name" value="DUF6095"/>
</dbReference>